<evidence type="ECO:0000313" key="6">
    <source>
        <dbReference type="EMBL" id="PXX48807.1"/>
    </source>
</evidence>
<dbReference type="InterPro" id="IPR005119">
    <property type="entry name" value="LysR_subst-bd"/>
</dbReference>
<dbReference type="InterPro" id="IPR036390">
    <property type="entry name" value="WH_DNA-bd_sf"/>
</dbReference>
<dbReference type="Gene3D" id="1.10.10.10">
    <property type="entry name" value="Winged helix-like DNA-binding domain superfamily/Winged helix DNA-binding domain"/>
    <property type="match status" value="1"/>
</dbReference>
<keyword evidence="2" id="KW-0805">Transcription regulation</keyword>
<feature type="domain" description="HTH lysR-type" evidence="5">
    <location>
        <begin position="5"/>
        <end position="62"/>
    </location>
</feature>
<dbReference type="SUPFAM" id="SSF53850">
    <property type="entry name" value="Periplasmic binding protein-like II"/>
    <property type="match status" value="1"/>
</dbReference>
<dbReference type="InterPro" id="IPR000847">
    <property type="entry name" value="LysR_HTH_N"/>
</dbReference>
<evidence type="ECO:0000256" key="2">
    <source>
        <dbReference type="ARBA" id="ARBA00023015"/>
    </source>
</evidence>
<dbReference type="PROSITE" id="PS50931">
    <property type="entry name" value="HTH_LYSR"/>
    <property type="match status" value="1"/>
</dbReference>
<dbReference type="PRINTS" id="PR00039">
    <property type="entry name" value="HTHLYSR"/>
</dbReference>
<keyword evidence="7" id="KW-1185">Reference proteome</keyword>
<dbReference type="GO" id="GO:0043565">
    <property type="term" value="F:sequence-specific DNA binding"/>
    <property type="evidence" value="ECO:0007669"/>
    <property type="project" value="TreeGrafter"/>
</dbReference>
<dbReference type="Proteomes" id="UP000248395">
    <property type="component" value="Unassembled WGS sequence"/>
</dbReference>
<dbReference type="GO" id="GO:0006351">
    <property type="term" value="P:DNA-templated transcription"/>
    <property type="evidence" value="ECO:0007669"/>
    <property type="project" value="TreeGrafter"/>
</dbReference>
<name>A0A318JM30_9NEIS</name>
<protein>
    <submittedName>
        <fullName evidence="6">LysR family transcriptional regulator</fullName>
    </submittedName>
</protein>
<dbReference type="EMBL" id="QJKC01000006">
    <property type="protein sequence ID" value="PXX48807.1"/>
    <property type="molecule type" value="Genomic_DNA"/>
</dbReference>
<dbReference type="Pfam" id="PF00126">
    <property type="entry name" value="HTH_1"/>
    <property type="match status" value="1"/>
</dbReference>
<dbReference type="InterPro" id="IPR058163">
    <property type="entry name" value="LysR-type_TF_proteobact-type"/>
</dbReference>
<comment type="caution">
    <text evidence="6">The sequence shown here is derived from an EMBL/GenBank/DDBJ whole genome shotgun (WGS) entry which is preliminary data.</text>
</comment>
<evidence type="ECO:0000256" key="4">
    <source>
        <dbReference type="ARBA" id="ARBA00023163"/>
    </source>
</evidence>
<comment type="similarity">
    <text evidence="1">Belongs to the LysR transcriptional regulatory family.</text>
</comment>
<gene>
    <name evidence="6" type="ORF">DFR38_106184</name>
</gene>
<dbReference type="AlphaFoldDB" id="A0A318JM30"/>
<reference evidence="6 7" key="1">
    <citation type="submission" date="2018-05" db="EMBL/GenBank/DDBJ databases">
        <title>Genomic Encyclopedia of Type Strains, Phase IV (KMG-IV): sequencing the most valuable type-strain genomes for metagenomic binning, comparative biology and taxonomic classification.</title>
        <authorList>
            <person name="Goeker M."/>
        </authorList>
    </citation>
    <scope>NUCLEOTIDE SEQUENCE [LARGE SCALE GENOMIC DNA]</scope>
    <source>
        <strain evidence="6 7">DSM 25134</strain>
    </source>
</reference>
<evidence type="ECO:0000313" key="7">
    <source>
        <dbReference type="Proteomes" id="UP000248395"/>
    </source>
</evidence>
<dbReference type="Pfam" id="PF03466">
    <property type="entry name" value="LysR_substrate"/>
    <property type="match status" value="1"/>
</dbReference>
<dbReference type="Gene3D" id="3.40.190.290">
    <property type="match status" value="1"/>
</dbReference>
<dbReference type="SUPFAM" id="SSF46785">
    <property type="entry name" value="Winged helix' DNA-binding domain"/>
    <property type="match status" value="1"/>
</dbReference>
<dbReference type="FunFam" id="1.10.10.10:FF:000001">
    <property type="entry name" value="LysR family transcriptional regulator"/>
    <property type="match status" value="1"/>
</dbReference>
<dbReference type="CDD" id="cd08422">
    <property type="entry name" value="PBP2_CrgA_like"/>
    <property type="match status" value="1"/>
</dbReference>
<keyword evidence="3" id="KW-0238">DNA-binding</keyword>
<dbReference type="GO" id="GO:0003700">
    <property type="term" value="F:DNA-binding transcription factor activity"/>
    <property type="evidence" value="ECO:0007669"/>
    <property type="project" value="InterPro"/>
</dbReference>
<accession>A0A318JM30</accession>
<proteinExistence type="inferred from homology"/>
<evidence type="ECO:0000259" key="5">
    <source>
        <dbReference type="PROSITE" id="PS50931"/>
    </source>
</evidence>
<evidence type="ECO:0000256" key="1">
    <source>
        <dbReference type="ARBA" id="ARBA00009437"/>
    </source>
</evidence>
<dbReference type="OrthoDB" id="8680424at2"/>
<dbReference type="RefSeq" id="WP_082693430.1">
    <property type="nucleotide sequence ID" value="NZ_LNQU01000045.1"/>
</dbReference>
<organism evidence="6 7">
    <name type="scientific">Aquitalea magnusonii</name>
    <dbReference type="NCBI Taxonomy" id="332411"/>
    <lineage>
        <taxon>Bacteria</taxon>
        <taxon>Pseudomonadati</taxon>
        <taxon>Pseudomonadota</taxon>
        <taxon>Betaproteobacteria</taxon>
        <taxon>Neisseriales</taxon>
        <taxon>Chromobacteriaceae</taxon>
        <taxon>Aquitalea</taxon>
    </lineage>
</organism>
<dbReference type="InterPro" id="IPR036388">
    <property type="entry name" value="WH-like_DNA-bd_sf"/>
</dbReference>
<evidence type="ECO:0000256" key="3">
    <source>
        <dbReference type="ARBA" id="ARBA00023125"/>
    </source>
</evidence>
<keyword evidence="4" id="KW-0804">Transcription</keyword>
<dbReference type="PANTHER" id="PTHR30537">
    <property type="entry name" value="HTH-TYPE TRANSCRIPTIONAL REGULATOR"/>
    <property type="match status" value="1"/>
</dbReference>
<sequence>MSRTNDWNDWYLFNCVAQLGSFSRAAERLQLPKSTVSTSLARLEEKLGSRLLERSTRRLRLTEAGFHLLEEISPLFARLEDVADHLQGQTEAPLRGTLRIAAPYEFASLHLSPVLCDIMQAHPELHIEVDVISNQTDPLSSGHDLSFVMTSQPLPDSNLLGKRLYTLQQGLFAAPALLAARGQPQHPSALEDWPLLGAASALPWHMRHADGTTFTLQQGLHLQTANAGLRLQAAIAGRGVCLVSCNFAATALAAGQLQRILTDWTLPPLKTYALVPNRSLHPTKTRLLLDGLERHFAATAQQAVQTRSR</sequence>
<dbReference type="PANTHER" id="PTHR30537:SF5">
    <property type="entry name" value="HTH-TYPE TRANSCRIPTIONAL ACTIVATOR TTDR-RELATED"/>
    <property type="match status" value="1"/>
</dbReference>